<evidence type="ECO:0000256" key="4">
    <source>
        <dbReference type="ARBA" id="ARBA00022741"/>
    </source>
</evidence>
<dbReference type="KEGG" id="knv:Pan216_52420"/>
<organism evidence="7 8">
    <name type="scientific">Kolteria novifilia</name>
    <dbReference type="NCBI Taxonomy" id="2527975"/>
    <lineage>
        <taxon>Bacteria</taxon>
        <taxon>Pseudomonadati</taxon>
        <taxon>Planctomycetota</taxon>
        <taxon>Planctomycetia</taxon>
        <taxon>Kolteriales</taxon>
        <taxon>Kolteriaceae</taxon>
        <taxon>Kolteria</taxon>
    </lineage>
</organism>
<dbReference type="InterPro" id="IPR050763">
    <property type="entry name" value="ABC_transporter_ATP-binding"/>
</dbReference>
<evidence type="ECO:0000256" key="1">
    <source>
        <dbReference type="ARBA" id="ARBA00005417"/>
    </source>
</evidence>
<evidence type="ECO:0000313" key="8">
    <source>
        <dbReference type="Proteomes" id="UP000317093"/>
    </source>
</evidence>
<dbReference type="PROSITE" id="PS50893">
    <property type="entry name" value="ABC_TRANSPORTER_2"/>
    <property type="match status" value="1"/>
</dbReference>
<evidence type="ECO:0000313" key="7">
    <source>
        <dbReference type="EMBL" id="QDU64352.1"/>
    </source>
</evidence>
<accession>A0A518BBL0</accession>
<dbReference type="GO" id="GO:0005524">
    <property type="term" value="F:ATP binding"/>
    <property type="evidence" value="ECO:0007669"/>
    <property type="project" value="UniProtKB-KW"/>
</dbReference>
<protein>
    <submittedName>
        <fullName evidence="7">Putative ABC transporter ATP-binding protein YbhF</fullName>
    </submittedName>
</protein>
<keyword evidence="4" id="KW-0547">Nucleotide-binding</keyword>
<keyword evidence="3" id="KW-0536">Nodulation</keyword>
<dbReference type="PANTHER" id="PTHR42711:SF5">
    <property type="entry name" value="ABC TRANSPORTER ATP-BINDING PROTEIN NATA"/>
    <property type="match status" value="1"/>
</dbReference>
<keyword evidence="2" id="KW-0813">Transport</keyword>
<gene>
    <name evidence="7" type="primary">ybhF_5</name>
    <name evidence="7" type="ORF">Pan216_52420</name>
</gene>
<dbReference type="InterPro" id="IPR003439">
    <property type="entry name" value="ABC_transporter-like_ATP-bd"/>
</dbReference>
<dbReference type="AlphaFoldDB" id="A0A518BBL0"/>
<evidence type="ECO:0000256" key="2">
    <source>
        <dbReference type="ARBA" id="ARBA00022448"/>
    </source>
</evidence>
<dbReference type="SMART" id="SM00382">
    <property type="entry name" value="AAA"/>
    <property type="match status" value="1"/>
</dbReference>
<sequence length="260" mass="27876">MINVESLSKTFSLASGKELNAVDGVSFEVHAGEVYGLLGPNGAGKTTTLRMLLGLLPSSGGWASVAGFRSDIEPEEVKRRVGLVTSGTGVYRWLSLREMLAFFADLYGVAPDVTKGRIDELAGLLGISHLLDRSCSTLSTGQKQRASLARALIHDPSVVLLDEPTAGLDVMGSQLVAAFIRHLRELGKGAILCTHRLEEAERLCDRFGLMCGGRIISEGTLEELQARTGCETLTDMFLQLSGEAPFLEPKDLAEVKEVAS</sequence>
<dbReference type="EMBL" id="CP036279">
    <property type="protein sequence ID" value="QDU64352.1"/>
    <property type="molecule type" value="Genomic_DNA"/>
</dbReference>
<keyword evidence="5 7" id="KW-0067">ATP-binding</keyword>
<comment type="similarity">
    <text evidence="1">Belongs to the ABC transporter superfamily.</text>
</comment>
<dbReference type="OrthoDB" id="9795548at2"/>
<dbReference type="GO" id="GO:0016887">
    <property type="term" value="F:ATP hydrolysis activity"/>
    <property type="evidence" value="ECO:0007669"/>
    <property type="project" value="InterPro"/>
</dbReference>
<evidence type="ECO:0000256" key="3">
    <source>
        <dbReference type="ARBA" id="ARBA00022458"/>
    </source>
</evidence>
<dbReference type="RefSeq" id="WP_145262503.1">
    <property type="nucleotide sequence ID" value="NZ_CP036279.1"/>
</dbReference>
<reference evidence="7 8" key="1">
    <citation type="submission" date="2019-02" db="EMBL/GenBank/DDBJ databases">
        <title>Deep-cultivation of Planctomycetes and their phenomic and genomic characterization uncovers novel biology.</title>
        <authorList>
            <person name="Wiegand S."/>
            <person name="Jogler M."/>
            <person name="Boedeker C."/>
            <person name="Pinto D."/>
            <person name="Vollmers J."/>
            <person name="Rivas-Marin E."/>
            <person name="Kohn T."/>
            <person name="Peeters S.H."/>
            <person name="Heuer A."/>
            <person name="Rast P."/>
            <person name="Oberbeckmann S."/>
            <person name="Bunk B."/>
            <person name="Jeske O."/>
            <person name="Meyerdierks A."/>
            <person name="Storesund J.E."/>
            <person name="Kallscheuer N."/>
            <person name="Luecker S."/>
            <person name="Lage O.M."/>
            <person name="Pohl T."/>
            <person name="Merkel B.J."/>
            <person name="Hornburger P."/>
            <person name="Mueller R.-W."/>
            <person name="Bruemmer F."/>
            <person name="Labrenz M."/>
            <person name="Spormann A.M."/>
            <person name="Op den Camp H."/>
            <person name="Overmann J."/>
            <person name="Amann R."/>
            <person name="Jetten M.S.M."/>
            <person name="Mascher T."/>
            <person name="Medema M.H."/>
            <person name="Devos D.P."/>
            <person name="Kaster A.-K."/>
            <person name="Ovreas L."/>
            <person name="Rohde M."/>
            <person name="Galperin M.Y."/>
            <person name="Jogler C."/>
        </authorList>
    </citation>
    <scope>NUCLEOTIDE SEQUENCE [LARGE SCALE GENOMIC DNA]</scope>
    <source>
        <strain evidence="7 8">Pan216</strain>
    </source>
</reference>
<dbReference type="Gene3D" id="3.40.50.300">
    <property type="entry name" value="P-loop containing nucleotide triphosphate hydrolases"/>
    <property type="match status" value="1"/>
</dbReference>
<dbReference type="Pfam" id="PF00005">
    <property type="entry name" value="ABC_tran"/>
    <property type="match status" value="1"/>
</dbReference>
<name>A0A518BBL0_9BACT</name>
<dbReference type="InterPro" id="IPR027417">
    <property type="entry name" value="P-loop_NTPase"/>
</dbReference>
<dbReference type="Proteomes" id="UP000317093">
    <property type="component" value="Chromosome"/>
</dbReference>
<dbReference type="SUPFAM" id="SSF52540">
    <property type="entry name" value="P-loop containing nucleoside triphosphate hydrolases"/>
    <property type="match status" value="1"/>
</dbReference>
<evidence type="ECO:0000259" key="6">
    <source>
        <dbReference type="PROSITE" id="PS50893"/>
    </source>
</evidence>
<dbReference type="PANTHER" id="PTHR42711">
    <property type="entry name" value="ABC TRANSPORTER ATP-BINDING PROTEIN"/>
    <property type="match status" value="1"/>
</dbReference>
<evidence type="ECO:0000256" key="5">
    <source>
        <dbReference type="ARBA" id="ARBA00022840"/>
    </source>
</evidence>
<keyword evidence="8" id="KW-1185">Reference proteome</keyword>
<dbReference type="InterPro" id="IPR003593">
    <property type="entry name" value="AAA+_ATPase"/>
</dbReference>
<feature type="domain" description="ABC transporter" evidence="6">
    <location>
        <begin position="2"/>
        <end position="237"/>
    </location>
</feature>
<proteinExistence type="inferred from homology"/>